<feature type="transmembrane region" description="Helical" evidence="2">
    <location>
        <begin position="312"/>
        <end position="331"/>
    </location>
</feature>
<evidence type="ECO:0000313" key="5">
    <source>
        <dbReference type="Proteomes" id="UP000075766"/>
    </source>
</evidence>
<accession>A0ABR5VCN7</accession>
<dbReference type="InterPro" id="IPR050261">
    <property type="entry name" value="FrsA_esterase"/>
</dbReference>
<gene>
    <name evidence="4" type="ORF">AY586_16610</name>
</gene>
<keyword evidence="2" id="KW-0812">Transmembrane</keyword>
<organism evidence="4 5">
    <name type="scientific">Marichromatium gracile</name>
    <name type="common">Chromatium gracile</name>
    <dbReference type="NCBI Taxonomy" id="1048"/>
    <lineage>
        <taxon>Bacteria</taxon>
        <taxon>Pseudomonadati</taxon>
        <taxon>Pseudomonadota</taxon>
        <taxon>Gammaproteobacteria</taxon>
        <taxon>Chromatiales</taxon>
        <taxon>Chromatiaceae</taxon>
        <taxon>Marichromatium</taxon>
    </lineage>
</organism>
<proteinExistence type="predicted"/>
<dbReference type="Pfam" id="PF12146">
    <property type="entry name" value="Hydrolase_4"/>
    <property type="match status" value="1"/>
</dbReference>
<feature type="transmembrane region" description="Helical" evidence="2">
    <location>
        <begin position="467"/>
        <end position="487"/>
    </location>
</feature>
<keyword evidence="5" id="KW-1185">Reference proteome</keyword>
<dbReference type="GO" id="GO:0016787">
    <property type="term" value="F:hydrolase activity"/>
    <property type="evidence" value="ECO:0007669"/>
    <property type="project" value="UniProtKB-KW"/>
</dbReference>
<dbReference type="PANTHER" id="PTHR22946:SF9">
    <property type="entry name" value="POLYKETIDE TRANSFERASE AF380"/>
    <property type="match status" value="1"/>
</dbReference>
<dbReference type="EMBL" id="LSYU01000104">
    <property type="protein sequence ID" value="KXX63398.1"/>
    <property type="molecule type" value="Genomic_DNA"/>
</dbReference>
<keyword evidence="2" id="KW-1133">Transmembrane helix</keyword>
<feature type="transmembrane region" description="Helical" evidence="2">
    <location>
        <begin position="277"/>
        <end position="300"/>
    </location>
</feature>
<feature type="transmembrane region" description="Helical" evidence="2">
    <location>
        <begin position="343"/>
        <end position="361"/>
    </location>
</feature>
<feature type="transmembrane region" description="Helical" evidence="2">
    <location>
        <begin position="499"/>
        <end position="520"/>
    </location>
</feature>
<protein>
    <submittedName>
        <fullName evidence="4">Dienelactone hydrolase</fullName>
    </submittedName>
</protein>
<evidence type="ECO:0000256" key="2">
    <source>
        <dbReference type="SAM" id="Phobius"/>
    </source>
</evidence>
<name>A0ABR5VCN7_MARGR</name>
<dbReference type="Proteomes" id="UP000075766">
    <property type="component" value="Unassembled WGS sequence"/>
</dbReference>
<keyword evidence="2" id="KW-0472">Membrane</keyword>
<feature type="transmembrane region" description="Helical" evidence="2">
    <location>
        <begin position="442"/>
        <end position="461"/>
    </location>
</feature>
<dbReference type="RefSeq" id="WP_062277785.1">
    <property type="nucleotide sequence ID" value="NZ_LSYU01000104.1"/>
</dbReference>
<sequence>MSMPSLARCRGRCLPRLLVAVIALVAILGSLWQLHAASAGVEISTQRVDGVPLTLYRPAGVERAPAVVIAHGFAGSQRMMQPYALTLARNGYVAVTFDFAGHGRNPAPFVASLEDQQRRLATLSAGLAPAVALALEHADPSGRVALLGHSMAGDVLARHAAAHPETVVASVLLSPYLSPETEVAPIRNLLLVYGALEPEMLHAQGLERLSAVLDTEVAPGEIRGAPETGDGRGLMLVEGAEHIGVLYAEGGQRLALDWLDRSFGHVSAGGVDRRGGALALLFLGLVALAWPLAALLPRAAETQRGAGLGWRRLWPVAVAPAILTPLLLWPLPTGWLPILLGDYLSLHFGLYGLLTLAALWWVRRGDADSETRAVPVDWSRLALATFAVMLYFGVALTLPIDRFVTTLVPDAHRLPLVLAILCGTALYFGADEWLTRGQGAGRGAYAATKLLFLLSLALAVALNLAELFFLVIIIPAILVFFLVYGLLSGWVYRRVNHPLAGALANALAFASAVAVTFPVVG</sequence>
<comment type="caution">
    <text evidence="4">The sequence shown here is derived from an EMBL/GenBank/DDBJ whole genome shotgun (WGS) entry which is preliminary data.</text>
</comment>
<dbReference type="InterPro" id="IPR029058">
    <property type="entry name" value="AB_hydrolase_fold"/>
</dbReference>
<evidence type="ECO:0000259" key="3">
    <source>
        <dbReference type="Pfam" id="PF12146"/>
    </source>
</evidence>
<dbReference type="Gene3D" id="3.40.50.1820">
    <property type="entry name" value="alpha/beta hydrolase"/>
    <property type="match status" value="1"/>
</dbReference>
<feature type="transmembrane region" description="Helical" evidence="2">
    <location>
        <begin position="381"/>
        <end position="400"/>
    </location>
</feature>
<evidence type="ECO:0000313" key="4">
    <source>
        <dbReference type="EMBL" id="KXX63398.1"/>
    </source>
</evidence>
<evidence type="ECO:0000256" key="1">
    <source>
        <dbReference type="ARBA" id="ARBA00022801"/>
    </source>
</evidence>
<dbReference type="PANTHER" id="PTHR22946">
    <property type="entry name" value="DIENELACTONE HYDROLASE DOMAIN-CONTAINING PROTEIN-RELATED"/>
    <property type="match status" value="1"/>
</dbReference>
<reference evidence="4 5" key="1">
    <citation type="submission" date="2016-02" db="EMBL/GenBank/DDBJ databases">
        <title>Genome sequence of Marichromatium gracile YL-28, a purple sulfur bacterium.</title>
        <authorList>
            <person name="Zhao C."/>
            <person name="Hong X."/>
            <person name="Chen S."/>
            <person name="Yang S."/>
        </authorList>
    </citation>
    <scope>NUCLEOTIDE SEQUENCE [LARGE SCALE GENOMIC DNA]</scope>
    <source>
        <strain evidence="4 5">YL28</strain>
    </source>
</reference>
<feature type="transmembrane region" description="Helical" evidence="2">
    <location>
        <begin position="412"/>
        <end position="430"/>
    </location>
</feature>
<keyword evidence="1 4" id="KW-0378">Hydrolase</keyword>
<feature type="domain" description="Serine aminopeptidase S33" evidence="3">
    <location>
        <begin position="66"/>
        <end position="190"/>
    </location>
</feature>
<dbReference type="SUPFAM" id="SSF53474">
    <property type="entry name" value="alpha/beta-Hydrolases"/>
    <property type="match status" value="1"/>
</dbReference>
<dbReference type="InterPro" id="IPR022742">
    <property type="entry name" value="Hydrolase_4"/>
</dbReference>